<protein>
    <submittedName>
        <fullName evidence="1">DUF2271 domain-containing protein</fullName>
    </submittedName>
</protein>
<dbReference type="RefSeq" id="WP_236132518.1">
    <property type="nucleotide sequence ID" value="NZ_JAKGTH010000006.1"/>
</dbReference>
<keyword evidence="2" id="KW-1185">Reference proteome</keyword>
<evidence type="ECO:0000313" key="1">
    <source>
        <dbReference type="EMBL" id="MCF4100370.1"/>
    </source>
</evidence>
<reference evidence="1" key="1">
    <citation type="submission" date="2022-01" db="EMBL/GenBank/DDBJ databases">
        <title>Gillisia lutea sp. nov., isolated from marine plastic residues from the Malvarosa beach (Valencia, Spain).</title>
        <authorList>
            <person name="Vidal-Verdu A."/>
            <person name="Molina-Menor E."/>
            <person name="Satari L."/>
            <person name="Pascual J."/>
            <person name="Pereto J."/>
            <person name="Porcar M."/>
        </authorList>
    </citation>
    <scope>NUCLEOTIDE SEQUENCE</scope>
    <source>
        <strain evidence="1">M10.2A</strain>
    </source>
</reference>
<gene>
    <name evidence="1" type="ORF">L1I30_01710</name>
</gene>
<dbReference type="Pfam" id="PF10029">
    <property type="entry name" value="DUF2271"/>
    <property type="match status" value="1"/>
</dbReference>
<dbReference type="InterPro" id="IPR014469">
    <property type="entry name" value="DUF2271"/>
</dbReference>
<dbReference type="EMBL" id="JAKGTH010000006">
    <property type="protein sequence ID" value="MCF4100370.1"/>
    <property type="molecule type" value="Genomic_DNA"/>
</dbReference>
<dbReference type="Proteomes" id="UP001179363">
    <property type="component" value="Unassembled WGS sequence"/>
</dbReference>
<proteinExistence type="predicted"/>
<evidence type="ECO:0000313" key="2">
    <source>
        <dbReference type="Proteomes" id="UP001179363"/>
    </source>
</evidence>
<name>A0ABS9EBW2_9FLAO</name>
<accession>A0ABS9EBW2</accession>
<sequence>MKSLLKFIPIATLVFLGIVAFNKVETTPVKCMVQLINYSGEGAYIITSLINPEGKYEKTLYVQGEDSEWYSDIPEWWKFYGKYRPNIDAITGETIAGGERSIILLQIPTEKIDAGYSIRFETSVEDKAYHKQDVQFELTSESIKSKVEGNGFIRYVRMMPQ</sequence>
<organism evidence="1 2">
    <name type="scientific">Gillisia lutea</name>
    <dbReference type="NCBI Taxonomy" id="2909668"/>
    <lineage>
        <taxon>Bacteria</taxon>
        <taxon>Pseudomonadati</taxon>
        <taxon>Bacteroidota</taxon>
        <taxon>Flavobacteriia</taxon>
        <taxon>Flavobacteriales</taxon>
        <taxon>Flavobacteriaceae</taxon>
        <taxon>Gillisia</taxon>
    </lineage>
</organism>
<comment type="caution">
    <text evidence="1">The sequence shown here is derived from an EMBL/GenBank/DDBJ whole genome shotgun (WGS) entry which is preliminary data.</text>
</comment>